<feature type="compositionally biased region" description="Basic and acidic residues" evidence="1">
    <location>
        <begin position="421"/>
        <end position="430"/>
    </location>
</feature>
<reference evidence="3 4" key="1">
    <citation type="submission" date="2023-03" db="EMBL/GenBank/DDBJ databases">
        <title>High-quality genome of Scylla paramamosain provides insights in environmental adaptation.</title>
        <authorList>
            <person name="Zhang L."/>
        </authorList>
    </citation>
    <scope>NUCLEOTIDE SEQUENCE [LARGE SCALE GENOMIC DNA]</scope>
    <source>
        <strain evidence="3">LZ_2023a</strain>
        <tissue evidence="3">Muscle</tissue>
    </source>
</reference>
<evidence type="ECO:0000313" key="4">
    <source>
        <dbReference type="Proteomes" id="UP001487740"/>
    </source>
</evidence>
<gene>
    <name evidence="3" type="ORF">O3P69_006532</name>
</gene>
<feature type="compositionally biased region" description="Polar residues" evidence="1">
    <location>
        <begin position="215"/>
        <end position="230"/>
    </location>
</feature>
<feature type="region of interest" description="Disordered" evidence="1">
    <location>
        <begin position="215"/>
        <end position="244"/>
    </location>
</feature>
<comment type="caution">
    <text evidence="3">The sequence shown here is derived from an EMBL/GenBank/DDBJ whole genome shotgun (WGS) entry which is preliminary data.</text>
</comment>
<name>A0AAW0U4G5_SCYPA</name>
<feature type="signal peptide" evidence="2">
    <location>
        <begin position="1"/>
        <end position="21"/>
    </location>
</feature>
<dbReference type="AlphaFoldDB" id="A0AAW0U4G5"/>
<feature type="compositionally biased region" description="Basic and acidic residues" evidence="1">
    <location>
        <begin position="438"/>
        <end position="461"/>
    </location>
</feature>
<feature type="region of interest" description="Disordered" evidence="1">
    <location>
        <begin position="355"/>
        <end position="383"/>
    </location>
</feature>
<dbReference type="Proteomes" id="UP001487740">
    <property type="component" value="Unassembled WGS sequence"/>
</dbReference>
<keyword evidence="4" id="KW-1185">Reference proteome</keyword>
<evidence type="ECO:0000256" key="1">
    <source>
        <dbReference type="SAM" id="MobiDB-lite"/>
    </source>
</evidence>
<evidence type="ECO:0000256" key="2">
    <source>
        <dbReference type="SAM" id="SignalP"/>
    </source>
</evidence>
<sequence>MLGRNILHLWMVVAVVVAATAVEVTLASTQANTGGKSDTSRLQEVQEEFLNVVGNSTMSIKTVGDLMVILHSQTGQHMGRLLMEGIMLGAVQKDTGALLSDFWTRLQGRLPPELQDVIKDYSDFFGGLDLATLPLAWDKLFKKDEFGNSLAEMPMGQLVDLLQPTASRYGVDLTAFMNSVMGKSENNLRDLIYGALDNLDVMSLVSRFLNSTSAGTSVETTDTNTEQTSRTKPKTGGKPKKGKADAPLRLFRPLITSLLRENKIDLDADAVLEVLSPLLSGDMLSQAAPLLAALGSQAGDGLGPLIGNILGGEDGKDTQKQMGALLGGVGALLGGGGDQRMDLASMMTMASMFMNTGKSNKSNRGKKEKSTKESPAMATKPDLGTLANLAGKLAEDNDIDINSLLETASSLLTSNKKKNTPKTEEIKQETAKPIAQKPPKEKIDSQKDRDQSTASSKRDSKPKHLIDLVESILLSMHTDKQCNRKIKDAILFTKAFLNKKMSGVGDLTELLPRLVAMSGSDFISKNDLDNLMVTLKRNLAHATWTDLFESLQREEYRDGLGQSITPALADLVILLASSEVQQRLYEAAVPRTQALFSAYGMRGVTLDNFPELVAPMMGLMVRGWDLPFKPTAFLVPLRNYLQGLREWVVAGLASVHDLQSKELVQAVVRATLKEVGDGVMTVAKKTRGAKRACLPLVLCRINRVMEHTSLAAAATRTASLVFATRPALEEADSALLMKIVQAASGKVDTCEEMFSEGCTYPTPEEANQAYEHIEL</sequence>
<keyword evidence="2" id="KW-0732">Signal</keyword>
<protein>
    <submittedName>
        <fullName evidence="3">Uncharacterized protein</fullName>
    </submittedName>
</protein>
<feature type="compositionally biased region" description="Basic residues" evidence="1">
    <location>
        <begin position="231"/>
        <end position="241"/>
    </location>
</feature>
<feature type="chain" id="PRO_5043866886" evidence="2">
    <location>
        <begin position="22"/>
        <end position="775"/>
    </location>
</feature>
<dbReference type="EMBL" id="JARAKH010000019">
    <property type="protein sequence ID" value="KAK8394406.1"/>
    <property type="molecule type" value="Genomic_DNA"/>
</dbReference>
<accession>A0AAW0U4G5</accession>
<feature type="region of interest" description="Disordered" evidence="1">
    <location>
        <begin position="415"/>
        <end position="461"/>
    </location>
</feature>
<organism evidence="3 4">
    <name type="scientific">Scylla paramamosain</name>
    <name type="common">Mud crab</name>
    <dbReference type="NCBI Taxonomy" id="85552"/>
    <lineage>
        <taxon>Eukaryota</taxon>
        <taxon>Metazoa</taxon>
        <taxon>Ecdysozoa</taxon>
        <taxon>Arthropoda</taxon>
        <taxon>Crustacea</taxon>
        <taxon>Multicrustacea</taxon>
        <taxon>Malacostraca</taxon>
        <taxon>Eumalacostraca</taxon>
        <taxon>Eucarida</taxon>
        <taxon>Decapoda</taxon>
        <taxon>Pleocyemata</taxon>
        <taxon>Brachyura</taxon>
        <taxon>Eubrachyura</taxon>
        <taxon>Portunoidea</taxon>
        <taxon>Portunidae</taxon>
        <taxon>Portuninae</taxon>
        <taxon>Scylla</taxon>
    </lineage>
</organism>
<evidence type="ECO:0000313" key="3">
    <source>
        <dbReference type="EMBL" id="KAK8394406.1"/>
    </source>
</evidence>
<proteinExistence type="predicted"/>